<reference evidence="1" key="1">
    <citation type="submission" date="2021-05" db="EMBL/GenBank/DDBJ databases">
        <authorList>
            <person name="Scholz U."/>
            <person name="Mascher M."/>
            <person name="Fiebig A."/>
        </authorList>
    </citation>
    <scope>NUCLEOTIDE SEQUENCE [LARGE SCALE GENOMIC DNA]</scope>
</reference>
<accession>A0ACD5YWI0</accession>
<evidence type="ECO:0000313" key="1">
    <source>
        <dbReference type="EnsemblPlants" id="AVESA.00010b.r2.6AG1054650.3.CDS"/>
    </source>
</evidence>
<keyword evidence="2" id="KW-1185">Reference proteome</keyword>
<sequence length="142" mass="15222">MILLCYFIVMLPRSDPVSCLNFEGRKQGAEAAAGAKMNKCKIVNIAMVSVLAILLLAAAARSMLPRYDGAKLRAFFGSDSFLMVCVVTHLSTICLLTRFAATAPTPAARRYYANSTVSSSLHLAANLYFAIGARSKKAHCAA</sequence>
<proteinExistence type="predicted"/>
<evidence type="ECO:0000313" key="2">
    <source>
        <dbReference type="Proteomes" id="UP001732700"/>
    </source>
</evidence>
<dbReference type="EnsemblPlants" id="AVESA.00010b.r2.6AG1054650.3">
    <property type="protein sequence ID" value="AVESA.00010b.r2.6AG1054650.3.CDS"/>
    <property type="gene ID" value="AVESA.00010b.r2.6AG1054650"/>
</dbReference>
<organism evidence="1 2">
    <name type="scientific">Avena sativa</name>
    <name type="common">Oat</name>
    <dbReference type="NCBI Taxonomy" id="4498"/>
    <lineage>
        <taxon>Eukaryota</taxon>
        <taxon>Viridiplantae</taxon>
        <taxon>Streptophyta</taxon>
        <taxon>Embryophyta</taxon>
        <taxon>Tracheophyta</taxon>
        <taxon>Spermatophyta</taxon>
        <taxon>Magnoliopsida</taxon>
        <taxon>Liliopsida</taxon>
        <taxon>Poales</taxon>
        <taxon>Poaceae</taxon>
        <taxon>BOP clade</taxon>
        <taxon>Pooideae</taxon>
        <taxon>Poodae</taxon>
        <taxon>Poeae</taxon>
        <taxon>Poeae Chloroplast Group 1 (Aveneae type)</taxon>
        <taxon>Aveninae</taxon>
        <taxon>Avena</taxon>
    </lineage>
</organism>
<reference evidence="1" key="2">
    <citation type="submission" date="2025-09" db="UniProtKB">
        <authorList>
            <consortium name="EnsemblPlants"/>
        </authorList>
    </citation>
    <scope>IDENTIFICATION</scope>
</reference>
<dbReference type="Proteomes" id="UP001732700">
    <property type="component" value="Chromosome 6A"/>
</dbReference>
<name>A0ACD5YWI0_AVESA</name>
<protein>
    <submittedName>
        <fullName evidence="1">Uncharacterized protein</fullName>
    </submittedName>
</protein>